<dbReference type="PANTHER" id="PTHR37307">
    <property type="entry name" value="CELL DIVISION PROTEIN WHIA-RELATED"/>
    <property type="match status" value="1"/>
</dbReference>
<keyword evidence="2 4" id="KW-0238">DNA-binding</keyword>
<protein>
    <recommendedName>
        <fullName evidence="4">Probable cell division protein WhiA</fullName>
    </recommendedName>
</protein>
<sequence>MEKSFARDIKNEILLHKLSKNQKLNLCSGILATAKITNQKAKLIVNNNEIFSFISKLFFELKVYYINERKNSFSIDLTTFKNNTLKKERDYFAGIFLTSGSISDLDSNTNHLEIKFYNHDYALEVVNILNNYGLDFKILKRNNRYLVYCKKVENICDFLKAIETIDSYYRLEETKIERDYYNNINRITNFDIYNQERIAKANVAFLDNLKFIKENHLEDKFTDEELKFFNLKEQNLDTSLSDLANMLKNIGIVRSKSALNHSLIKLKKIVNKFKN</sequence>
<dbReference type="InterPro" id="IPR023054">
    <property type="entry name" value="Sporulation_regulator_WhiA_C"/>
</dbReference>
<dbReference type="NCBIfam" id="TIGR00647">
    <property type="entry name" value="DNA_bind_WhiA"/>
    <property type="match status" value="1"/>
</dbReference>
<dbReference type="Pfam" id="PF02650">
    <property type="entry name" value="HTH_WhiA"/>
    <property type="match status" value="1"/>
</dbReference>
<keyword evidence="1 4" id="KW-0132">Cell division</keyword>
<dbReference type="Pfam" id="PF14527">
    <property type="entry name" value="LAGLIDADG_WhiA"/>
    <property type="match status" value="1"/>
</dbReference>
<dbReference type="InterPro" id="IPR027434">
    <property type="entry name" value="Homing_endonucl"/>
</dbReference>
<dbReference type="AlphaFoldDB" id="A0A501XCL6"/>
<dbReference type="RefSeq" id="WP_140781006.1">
    <property type="nucleotide sequence ID" value="NZ_VFSS01000001.1"/>
</dbReference>
<dbReference type="PANTHER" id="PTHR37307:SF1">
    <property type="entry name" value="CELL DIVISION PROTEIN WHIA-RELATED"/>
    <property type="match status" value="1"/>
</dbReference>
<comment type="caution">
    <text evidence="7">The sequence shown here is derived from an EMBL/GenBank/DDBJ whole genome shotgun (WGS) entry which is preliminary data.</text>
</comment>
<keyword evidence="8" id="KW-1185">Reference proteome</keyword>
<evidence type="ECO:0000259" key="6">
    <source>
        <dbReference type="Pfam" id="PF14527"/>
    </source>
</evidence>
<evidence type="ECO:0000256" key="2">
    <source>
        <dbReference type="ARBA" id="ARBA00023125"/>
    </source>
</evidence>
<feature type="domain" description="WhiA LAGLIDADG-like" evidence="6">
    <location>
        <begin position="89"/>
        <end position="179"/>
    </location>
</feature>
<accession>A0A501XCL6</accession>
<dbReference type="SUPFAM" id="SSF55608">
    <property type="entry name" value="Homing endonucleases"/>
    <property type="match status" value="1"/>
</dbReference>
<comment type="function">
    <text evidence="4">Involved in cell division and chromosome segregation.</text>
</comment>
<name>A0A501XCL6_9BACT</name>
<dbReference type="GO" id="GO:0003677">
    <property type="term" value="F:DNA binding"/>
    <property type="evidence" value="ECO:0007669"/>
    <property type="project" value="UniProtKB-UniRule"/>
</dbReference>
<dbReference type="Gene3D" id="3.10.28.10">
    <property type="entry name" value="Homing endonucleases"/>
    <property type="match status" value="1"/>
</dbReference>
<dbReference type="InterPro" id="IPR039518">
    <property type="entry name" value="WhiA_LAGLIDADG_dom"/>
</dbReference>
<proteinExistence type="inferred from homology"/>
<evidence type="ECO:0000313" key="7">
    <source>
        <dbReference type="EMBL" id="TPE58034.1"/>
    </source>
</evidence>
<evidence type="ECO:0000256" key="3">
    <source>
        <dbReference type="ARBA" id="ARBA00023306"/>
    </source>
</evidence>
<dbReference type="EMBL" id="VFSS01000001">
    <property type="protein sequence ID" value="TPE58034.1"/>
    <property type="molecule type" value="Genomic_DNA"/>
</dbReference>
<dbReference type="HAMAP" id="MF_01420">
    <property type="entry name" value="HTH_type_WhiA"/>
    <property type="match status" value="1"/>
</dbReference>
<evidence type="ECO:0000256" key="1">
    <source>
        <dbReference type="ARBA" id="ARBA00022618"/>
    </source>
</evidence>
<evidence type="ECO:0000259" key="5">
    <source>
        <dbReference type="Pfam" id="PF02650"/>
    </source>
</evidence>
<gene>
    <name evidence="4 7" type="primary">whiA</name>
    <name evidence="7" type="ORF">FJO69_00265</name>
</gene>
<dbReference type="InterPro" id="IPR003802">
    <property type="entry name" value="Sporulation_regulator_WhiA"/>
</dbReference>
<dbReference type="OrthoDB" id="401278at2"/>
<evidence type="ECO:0000256" key="4">
    <source>
        <dbReference type="HAMAP-Rule" id="MF_01420"/>
    </source>
</evidence>
<dbReference type="Proteomes" id="UP000319776">
    <property type="component" value="Unassembled WGS sequence"/>
</dbReference>
<evidence type="ECO:0000313" key="8">
    <source>
        <dbReference type="Proteomes" id="UP000319776"/>
    </source>
</evidence>
<organism evidence="7 8">
    <name type="scientific">[Mycoplasma] falconis</name>
    <dbReference type="NCBI Taxonomy" id="92403"/>
    <lineage>
        <taxon>Bacteria</taxon>
        <taxon>Bacillati</taxon>
        <taxon>Mycoplasmatota</taxon>
        <taxon>Mycoplasmoidales</taxon>
        <taxon>Metamycoplasmataceae</taxon>
        <taxon>Metamycoplasma</taxon>
    </lineage>
</organism>
<comment type="similarity">
    <text evidence="4">Belongs to the WhiA family.</text>
</comment>
<reference evidence="7 8" key="1">
    <citation type="submission" date="2019-06" db="EMBL/GenBank/DDBJ databases">
        <title>Mycoplasma falconis type strain whole genome sequence.</title>
        <authorList>
            <person name="Spergser J."/>
        </authorList>
    </citation>
    <scope>NUCLEOTIDE SEQUENCE [LARGE SCALE GENOMIC DNA]</scope>
    <source>
        <strain evidence="7 8">ATCC 51372</strain>
    </source>
</reference>
<dbReference type="GO" id="GO:0051301">
    <property type="term" value="P:cell division"/>
    <property type="evidence" value="ECO:0007669"/>
    <property type="project" value="UniProtKB-UniRule"/>
</dbReference>
<dbReference type="GO" id="GO:0043937">
    <property type="term" value="P:regulation of sporulation"/>
    <property type="evidence" value="ECO:0007669"/>
    <property type="project" value="InterPro"/>
</dbReference>
<feature type="domain" description="Sporulation regulator WhiA C-terminal" evidence="5">
    <location>
        <begin position="184"/>
        <end position="269"/>
    </location>
</feature>
<keyword evidence="3 4" id="KW-0131">Cell cycle</keyword>